<keyword evidence="2" id="KW-1185">Reference proteome</keyword>
<dbReference type="PATRIC" id="fig|1292034.3.peg.1250"/>
<dbReference type="RefSeq" id="WP_004617121.1">
    <property type="nucleotide sequence ID" value="NZ_APMP01000005.1"/>
</dbReference>
<sequence>MSESSLRGRLREATAQDHAILDARVAGWRIETPAGYAAFLLASAIALTPLELALERAGVQTWLPDWPVRARRDALAADLAVLGVEVPVFEPAFVPSPDFGAGLLYTLEGSRLGARVLARQARGAMDGPPLAYLTHGQGRPLWRDFLTWLESIPKVGSRTDAIQAGARYGFNRFSDAFEIVPSPQGLNVRTVVHDRV</sequence>
<proteinExistence type="predicted"/>
<dbReference type="InterPro" id="IPR016084">
    <property type="entry name" value="Haem_Oase-like_multi-hlx"/>
</dbReference>
<dbReference type="CDD" id="cd19166">
    <property type="entry name" value="HemeO-bac"/>
    <property type="match status" value="1"/>
</dbReference>
<dbReference type="Gene3D" id="1.20.910.10">
    <property type="entry name" value="Heme oxygenase-like"/>
    <property type="match status" value="1"/>
</dbReference>
<dbReference type="SUPFAM" id="SSF48613">
    <property type="entry name" value="Heme oxygenase-like"/>
    <property type="match status" value="1"/>
</dbReference>
<accession>R0D2Q7</accession>
<dbReference type="OrthoDB" id="9149607at2"/>
<evidence type="ECO:0000313" key="2">
    <source>
        <dbReference type="Proteomes" id="UP000013063"/>
    </source>
</evidence>
<dbReference type="EMBL" id="APMP01000005">
    <property type="protein sequence ID" value="ENZ82685.1"/>
    <property type="molecule type" value="Genomic_DNA"/>
</dbReference>
<dbReference type="eggNOG" id="COG3230">
    <property type="taxonomic scope" value="Bacteria"/>
</dbReference>
<gene>
    <name evidence="1" type="ORF">OR37_01259</name>
</gene>
<organism evidence="1 2">
    <name type="scientific">Caulobacter vibrioides OR37</name>
    <dbReference type="NCBI Taxonomy" id="1292034"/>
    <lineage>
        <taxon>Bacteria</taxon>
        <taxon>Pseudomonadati</taxon>
        <taxon>Pseudomonadota</taxon>
        <taxon>Alphaproteobacteria</taxon>
        <taxon>Caulobacterales</taxon>
        <taxon>Caulobacteraceae</taxon>
        <taxon>Caulobacter</taxon>
    </lineage>
</organism>
<evidence type="ECO:0000313" key="1">
    <source>
        <dbReference type="EMBL" id="ENZ82685.1"/>
    </source>
</evidence>
<dbReference type="Proteomes" id="UP000013063">
    <property type="component" value="Unassembled WGS sequence"/>
</dbReference>
<name>R0D2Q7_CAUVI</name>
<reference evidence="1 2" key="1">
    <citation type="journal article" date="2013" name="Genome Announc.">
        <title>Draft Genome Sequence for Caulobacter sp. Strain OR37, a Bacterium Tolerant to Heavy Metals.</title>
        <authorList>
            <person name="Utturkar S.M."/>
            <person name="Bollmann A."/>
            <person name="Brzoska R.M."/>
            <person name="Klingeman D.M."/>
            <person name="Epstein S.E."/>
            <person name="Palumbo A.V."/>
            <person name="Brown S.D."/>
        </authorList>
    </citation>
    <scope>NUCLEOTIDE SEQUENCE [LARGE SCALE GENOMIC DNA]</scope>
    <source>
        <strain evidence="1 2">OR37</strain>
    </source>
</reference>
<dbReference type="AlphaFoldDB" id="R0D2Q7"/>
<comment type="caution">
    <text evidence="1">The sequence shown here is derived from an EMBL/GenBank/DDBJ whole genome shotgun (WGS) entry which is preliminary data.</text>
</comment>
<dbReference type="STRING" id="1292034.OR37_01259"/>
<protein>
    <submittedName>
        <fullName evidence="1">Heme oxygenase</fullName>
    </submittedName>
</protein>